<name>A0A941DMW1_9BURK</name>
<dbReference type="AlphaFoldDB" id="A0A941DMW1"/>
<dbReference type="RefSeq" id="WP_212688217.1">
    <property type="nucleotide sequence ID" value="NZ_JAGSPN010000008.1"/>
</dbReference>
<keyword evidence="1" id="KW-0812">Transmembrane</keyword>
<keyword evidence="1" id="KW-1133">Transmembrane helix</keyword>
<accession>A0A941DMW1</accession>
<evidence type="ECO:0008006" key="4">
    <source>
        <dbReference type="Google" id="ProtNLM"/>
    </source>
</evidence>
<feature type="transmembrane region" description="Helical" evidence="1">
    <location>
        <begin position="24"/>
        <end position="52"/>
    </location>
</feature>
<dbReference type="EMBL" id="JAGSPN010000008">
    <property type="protein sequence ID" value="MBR7782924.1"/>
    <property type="molecule type" value="Genomic_DNA"/>
</dbReference>
<proteinExistence type="predicted"/>
<keyword evidence="3" id="KW-1185">Reference proteome</keyword>
<gene>
    <name evidence="2" type="ORF">KDM89_12275</name>
</gene>
<evidence type="ECO:0000313" key="3">
    <source>
        <dbReference type="Proteomes" id="UP000680067"/>
    </source>
</evidence>
<evidence type="ECO:0000313" key="2">
    <source>
        <dbReference type="EMBL" id="MBR7782924.1"/>
    </source>
</evidence>
<organism evidence="2 3">
    <name type="scientific">Undibacterium luofuense</name>
    <dbReference type="NCBI Taxonomy" id="2828733"/>
    <lineage>
        <taxon>Bacteria</taxon>
        <taxon>Pseudomonadati</taxon>
        <taxon>Pseudomonadota</taxon>
        <taxon>Betaproteobacteria</taxon>
        <taxon>Burkholderiales</taxon>
        <taxon>Oxalobacteraceae</taxon>
        <taxon>Undibacterium</taxon>
    </lineage>
</organism>
<keyword evidence="1" id="KW-0472">Membrane</keyword>
<sequence>MQELKIDELEQIHGGDGVMTVSGVLVGIAAGALVIGTGGGILVGAVLGGAIWGGGSAILEYRGKSGTPGQP</sequence>
<dbReference type="Proteomes" id="UP000680067">
    <property type="component" value="Unassembled WGS sequence"/>
</dbReference>
<evidence type="ECO:0000256" key="1">
    <source>
        <dbReference type="SAM" id="Phobius"/>
    </source>
</evidence>
<reference evidence="2" key="1">
    <citation type="submission" date="2021-04" db="EMBL/GenBank/DDBJ databases">
        <title>novel species isolated from subtropical streams in China.</title>
        <authorList>
            <person name="Lu H."/>
        </authorList>
    </citation>
    <scope>NUCLEOTIDE SEQUENCE</scope>
    <source>
        <strain evidence="2">LFS511W</strain>
    </source>
</reference>
<protein>
    <recommendedName>
        <fullName evidence="4">Bacteriocin</fullName>
    </recommendedName>
</protein>
<comment type="caution">
    <text evidence="2">The sequence shown here is derived from an EMBL/GenBank/DDBJ whole genome shotgun (WGS) entry which is preliminary data.</text>
</comment>